<reference evidence="3" key="1">
    <citation type="submission" date="2013-06" db="EMBL/GenBank/DDBJ databases">
        <authorList>
            <person name="Zhao Q."/>
        </authorList>
    </citation>
    <scope>NUCLEOTIDE SEQUENCE</scope>
    <source>
        <strain evidence="3">cv. W1943</strain>
    </source>
</reference>
<evidence type="ECO:0000313" key="2">
    <source>
        <dbReference type="EnsemblPlants" id="ORUFI07G10300.1"/>
    </source>
</evidence>
<evidence type="ECO:0000313" key="3">
    <source>
        <dbReference type="Proteomes" id="UP000008022"/>
    </source>
</evidence>
<proteinExistence type="predicted"/>
<organism evidence="2 3">
    <name type="scientific">Oryza rufipogon</name>
    <name type="common">Brownbeard rice</name>
    <name type="synonym">Asian wild rice</name>
    <dbReference type="NCBI Taxonomy" id="4529"/>
    <lineage>
        <taxon>Eukaryota</taxon>
        <taxon>Viridiplantae</taxon>
        <taxon>Streptophyta</taxon>
        <taxon>Embryophyta</taxon>
        <taxon>Tracheophyta</taxon>
        <taxon>Spermatophyta</taxon>
        <taxon>Magnoliopsida</taxon>
        <taxon>Liliopsida</taxon>
        <taxon>Poales</taxon>
        <taxon>Poaceae</taxon>
        <taxon>BOP clade</taxon>
        <taxon>Oryzoideae</taxon>
        <taxon>Oryzeae</taxon>
        <taxon>Oryzinae</taxon>
        <taxon>Oryza</taxon>
    </lineage>
</organism>
<feature type="region of interest" description="Disordered" evidence="1">
    <location>
        <begin position="29"/>
        <end position="76"/>
    </location>
</feature>
<feature type="compositionally biased region" description="Polar residues" evidence="1">
    <location>
        <begin position="47"/>
        <end position="56"/>
    </location>
</feature>
<name>A0A0E0Q6N4_ORYRU</name>
<dbReference type="Gramene" id="ORUFI07G10300.1">
    <property type="protein sequence ID" value="ORUFI07G10300.1"/>
    <property type="gene ID" value="ORUFI07G10300"/>
</dbReference>
<sequence>MTKFGGARLSADETGAASGRRRLQVFDAWFPTSSGPRLPQWRRRQHSSSSTPSNLQLRPGSLASGGSRKLASQLDG</sequence>
<dbReference type="HOGENOM" id="CLU_2658850_0_0_1"/>
<keyword evidence="3" id="KW-1185">Reference proteome</keyword>
<reference evidence="2" key="2">
    <citation type="submission" date="2015-06" db="UniProtKB">
        <authorList>
            <consortium name="EnsemblPlants"/>
        </authorList>
    </citation>
    <scope>IDENTIFICATION</scope>
</reference>
<dbReference type="EnsemblPlants" id="ORUFI07G10300.1">
    <property type="protein sequence ID" value="ORUFI07G10300.1"/>
    <property type="gene ID" value="ORUFI07G10300"/>
</dbReference>
<evidence type="ECO:0000256" key="1">
    <source>
        <dbReference type="SAM" id="MobiDB-lite"/>
    </source>
</evidence>
<dbReference type="AlphaFoldDB" id="A0A0E0Q6N4"/>
<dbReference type="Proteomes" id="UP000008022">
    <property type="component" value="Unassembled WGS sequence"/>
</dbReference>
<accession>A0A0E0Q6N4</accession>
<protein>
    <submittedName>
        <fullName evidence="2">Uncharacterized protein</fullName>
    </submittedName>
</protein>